<dbReference type="AlphaFoldDB" id="A0AAR5PKF2"/>
<dbReference type="GO" id="GO:0004518">
    <property type="term" value="F:nuclease activity"/>
    <property type="evidence" value="ECO:0007669"/>
    <property type="project" value="UniProtKB-KW"/>
</dbReference>
<dbReference type="EnsemblMetazoa" id="XM_019905818.1">
    <property type="protein sequence ID" value="XP_019761377.1"/>
    <property type="gene ID" value="LOC109538526"/>
</dbReference>
<feature type="domain" description="DDE Tnp4" evidence="8">
    <location>
        <begin position="7"/>
        <end position="167"/>
    </location>
</feature>
<evidence type="ECO:0000256" key="3">
    <source>
        <dbReference type="ARBA" id="ARBA00006958"/>
    </source>
</evidence>
<evidence type="ECO:0000313" key="9">
    <source>
        <dbReference type="EnsemblMetazoa" id="XP_019761377.1"/>
    </source>
</evidence>
<comment type="subcellular location">
    <subcellularLocation>
        <location evidence="2">Nucleus</location>
    </subcellularLocation>
</comment>
<keyword evidence="7" id="KW-0539">Nucleus</keyword>
<evidence type="ECO:0000313" key="10">
    <source>
        <dbReference type="Proteomes" id="UP000019118"/>
    </source>
</evidence>
<dbReference type="Proteomes" id="UP000019118">
    <property type="component" value="Unassembled WGS sequence"/>
</dbReference>
<dbReference type="PANTHER" id="PTHR22930:SF289">
    <property type="entry name" value="DDE TNP4 DOMAIN-CONTAINING PROTEIN-RELATED"/>
    <property type="match status" value="1"/>
</dbReference>
<evidence type="ECO:0000256" key="5">
    <source>
        <dbReference type="ARBA" id="ARBA00022723"/>
    </source>
</evidence>
<comment type="cofactor">
    <cofactor evidence="1">
        <name>a divalent metal cation</name>
        <dbReference type="ChEBI" id="CHEBI:60240"/>
    </cofactor>
</comment>
<keyword evidence="4" id="KW-0540">Nuclease</keyword>
<dbReference type="InterPro" id="IPR027806">
    <property type="entry name" value="HARBI1_dom"/>
</dbReference>
<reference evidence="10" key="1">
    <citation type="journal article" date="2013" name="Genome Biol.">
        <title>Draft genome of the mountain pine beetle, Dendroctonus ponderosae Hopkins, a major forest pest.</title>
        <authorList>
            <person name="Keeling C.I."/>
            <person name="Yuen M.M."/>
            <person name="Liao N.Y."/>
            <person name="Docking T.R."/>
            <person name="Chan S.K."/>
            <person name="Taylor G.A."/>
            <person name="Palmquist D.L."/>
            <person name="Jackman S.D."/>
            <person name="Nguyen A."/>
            <person name="Li M."/>
            <person name="Henderson H."/>
            <person name="Janes J.K."/>
            <person name="Zhao Y."/>
            <person name="Pandoh P."/>
            <person name="Moore R."/>
            <person name="Sperling F.A."/>
            <person name="Huber D.P."/>
            <person name="Birol I."/>
            <person name="Jones S.J."/>
            <person name="Bohlmann J."/>
        </authorList>
    </citation>
    <scope>NUCLEOTIDE SEQUENCE</scope>
</reference>
<organism evidence="9 10">
    <name type="scientific">Dendroctonus ponderosae</name>
    <name type="common">Mountain pine beetle</name>
    <dbReference type="NCBI Taxonomy" id="77166"/>
    <lineage>
        <taxon>Eukaryota</taxon>
        <taxon>Metazoa</taxon>
        <taxon>Ecdysozoa</taxon>
        <taxon>Arthropoda</taxon>
        <taxon>Hexapoda</taxon>
        <taxon>Insecta</taxon>
        <taxon>Pterygota</taxon>
        <taxon>Neoptera</taxon>
        <taxon>Endopterygota</taxon>
        <taxon>Coleoptera</taxon>
        <taxon>Polyphaga</taxon>
        <taxon>Cucujiformia</taxon>
        <taxon>Curculionidae</taxon>
        <taxon>Scolytinae</taxon>
        <taxon>Dendroctonus</taxon>
    </lineage>
</organism>
<sequence>MNSCGCIDCTHIAIVAPHKNDPNFPEHVYVNRKNYHSINVQLVCDSNLKILNVNSKFPGSCHDSHIWRQSPVSDFMETVHRRNRNNVFFLFGDSGYPTRPWLLTPINNARNLGEERFNDRLCSIRSVIERCNAVLKNRFRCLLRYRTLHYSPSMAGKITNACCVLHNLCIANRVPEVEEPHPVKPDYGMYALNQLNFLRPSANVDLAAARALQQHIINTHFT</sequence>
<name>A0AAR5PKF2_DENPD</name>
<dbReference type="InterPro" id="IPR045249">
    <property type="entry name" value="HARBI1-like"/>
</dbReference>
<evidence type="ECO:0000256" key="4">
    <source>
        <dbReference type="ARBA" id="ARBA00022722"/>
    </source>
</evidence>
<comment type="similarity">
    <text evidence="3">Belongs to the HARBI1 family.</text>
</comment>
<dbReference type="GO" id="GO:0046872">
    <property type="term" value="F:metal ion binding"/>
    <property type="evidence" value="ECO:0007669"/>
    <property type="project" value="UniProtKB-KW"/>
</dbReference>
<keyword evidence="6" id="KW-0378">Hydrolase</keyword>
<keyword evidence="5" id="KW-0479">Metal-binding</keyword>
<evidence type="ECO:0000256" key="6">
    <source>
        <dbReference type="ARBA" id="ARBA00022801"/>
    </source>
</evidence>
<protein>
    <recommendedName>
        <fullName evidence="8">DDE Tnp4 domain-containing protein</fullName>
    </recommendedName>
</protein>
<dbReference type="Pfam" id="PF13359">
    <property type="entry name" value="DDE_Tnp_4"/>
    <property type="match status" value="1"/>
</dbReference>
<proteinExistence type="inferred from homology"/>
<evidence type="ECO:0000256" key="1">
    <source>
        <dbReference type="ARBA" id="ARBA00001968"/>
    </source>
</evidence>
<keyword evidence="10" id="KW-1185">Reference proteome</keyword>
<evidence type="ECO:0000256" key="2">
    <source>
        <dbReference type="ARBA" id="ARBA00004123"/>
    </source>
</evidence>
<evidence type="ECO:0000259" key="8">
    <source>
        <dbReference type="Pfam" id="PF13359"/>
    </source>
</evidence>
<reference evidence="9" key="2">
    <citation type="submission" date="2024-08" db="UniProtKB">
        <authorList>
            <consortium name="EnsemblMetazoa"/>
        </authorList>
    </citation>
    <scope>IDENTIFICATION</scope>
</reference>
<accession>A0AAR5PKF2</accession>
<evidence type="ECO:0000256" key="7">
    <source>
        <dbReference type="ARBA" id="ARBA00023242"/>
    </source>
</evidence>
<dbReference type="GO" id="GO:0016787">
    <property type="term" value="F:hydrolase activity"/>
    <property type="evidence" value="ECO:0007669"/>
    <property type="project" value="UniProtKB-KW"/>
</dbReference>
<dbReference type="GO" id="GO:0005634">
    <property type="term" value="C:nucleus"/>
    <property type="evidence" value="ECO:0007669"/>
    <property type="project" value="UniProtKB-SubCell"/>
</dbReference>
<dbReference type="PANTHER" id="PTHR22930">
    <property type="match status" value="1"/>
</dbReference>